<dbReference type="PATRIC" id="fig|86105.3.peg.1831"/>
<dbReference type="PIRSF" id="PIRSF003299">
    <property type="entry name" value="VirB8_PtlE"/>
    <property type="match status" value="1"/>
</dbReference>
<evidence type="ECO:0000256" key="1">
    <source>
        <dbReference type="ARBA" id="ARBA00004167"/>
    </source>
</evidence>
<reference evidence="7 8" key="1">
    <citation type="submission" date="2014-11" db="EMBL/GenBank/DDBJ databases">
        <title>A Rickettsiales Symbiont of Amoebae With Ancient Features.</title>
        <authorList>
            <person name="Schulz F."/>
            <person name="Martijn J."/>
            <person name="Wascher F."/>
            <person name="Kostanjsek R."/>
            <person name="Ettema T.J."/>
            <person name="Horn M."/>
        </authorList>
    </citation>
    <scope>NUCLEOTIDE SEQUENCE [LARGE SCALE GENOMIC DNA]</scope>
    <source>
        <strain evidence="7 8">UWC36</strain>
    </source>
</reference>
<comment type="caution">
    <text evidence="7">The sequence shown here is derived from an EMBL/GenBank/DDBJ whole genome shotgun (WGS) entry which is preliminary data.</text>
</comment>
<evidence type="ECO:0000313" key="8">
    <source>
        <dbReference type="Proteomes" id="UP000031258"/>
    </source>
</evidence>
<dbReference type="SUPFAM" id="SSF54427">
    <property type="entry name" value="NTF2-like"/>
    <property type="match status" value="1"/>
</dbReference>
<dbReference type="Pfam" id="PF04335">
    <property type="entry name" value="VirB8"/>
    <property type="match status" value="1"/>
</dbReference>
<keyword evidence="3 5" id="KW-1133">Transmembrane helix</keyword>
<keyword evidence="2 5" id="KW-0812">Transmembrane</keyword>
<dbReference type="EMBL" id="JSWE01000206">
    <property type="protein sequence ID" value="KIE04289.1"/>
    <property type="molecule type" value="Genomic_DNA"/>
</dbReference>
<dbReference type="InterPro" id="IPR032710">
    <property type="entry name" value="NTF2-like_dom_sf"/>
</dbReference>
<feature type="domain" description="Bacterial virulence protein VirB8" evidence="6">
    <location>
        <begin position="36"/>
        <end position="241"/>
    </location>
</feature>
<evidence type="ECO:0000256" key="4">
    <source>
        <dbReference type="ARBA" id="ARBA00023136"/>
    </source>
</evidence>
<evidence type="ECO:0000256" key="2">
    <source>
        <dbReference type="ARBA" id="ARBA00022692"/>
    </source>
</evidence>
<evidence type="ECO:0000256" key="3">
    <source>
        <dbReference type="ARBA" id="ARBA00022989"/>
    </source>
</evidence>
<comment type="subcellular location">
    <subcellularLocation>
        <location evidence="1">Membrane</location>
        <topology evidence="1">Single-pass membrane protein</topology>
    </subcellularLocation>
</comment>
<keyword evidence="4 5" id="KW-0472">Membrane</keyword>
<feature type="transmembrane region" description="Helical" evidence="5">
    <location>
        <begin position="51"/>
        <end position="73"/>
    </location>
</feature>
<dbReference type="GO" id="GO:0016020">
    <property type="term" value="C:membrane"/>
    <property type="evidence" value="ECO:0007669"/>
    <property type="project" value="UniProtKB-SubCell"/>
</dbReference>
<gene>
    <name evidence="7" type="primary">virB8_2</name>
    <name evidence="7" type="ORF">NF27_IN00300</name>
</gene>
<sequence>MRRGNIIRNHMKFIDKIKGLLKKEEQSKEATLSLKNWYSERYEKMLIQRNLLFLVCVISLITIALSVLAIRYIKSTRSIEPFVIEIERKTGVPTVVEPVSVKAYSADDAVKRYFVMKYIRAREEFIFNSYDYNYNTVVRVLSSEDVYYSDYRPKFSIKNPNSPYNLYGNNNYRTVSLKSIIFQSPTSAQVRIRMEVKGIMNQVMDKICFVEFKFANLQMNDDERLINPLGFKVTLYRIEDEQQRGA</sequence>
<evidence type="ECO:0000256" key="5">
    <source>
        <dbReference type="SAM" id="Phobius"/>
    </source>
</evidence>
<dbReference type="Proteomes" id="UP000031258">
    <property type="component" value="Unassembled WGS sequence"/>
</dbReference>
<dbReference type="STRING" id="86105.NF27_IN00300"/>
<dbReference type="CDD" id="cd16424">
    <property type="entry name" value="VirB8"/>
    <property type="match status" value="1"/>
</dbReference>
<evidence type="ECO:0000313" key="7">
    <source>
        <dbReference type="EMBL" id="KIE04289.1"/>
    </source>
</evidence>
<dbReference type="Gene3D" id="3.10.450.230">
    <property type="entry name" value="VirB8 protein"/>
    <property type="match status" value="1"/>
</dbReference>
<organism evidence="7 8">
    <name type="scientific">Candidatus Jidaibacter acanthamoebae</name>
    <dbReference type="NCBI Taxonomy" id="86105"/>
    <lineage>
        <taxon>Bacteria</taxon>
        <taxon>Pseudomonadati</taxon>
        <taxon>Pseudomonadota</taxon>
        <taxon>Alphaproteobacteria</taxon>
        <taxon>Rickettsiales</taxon>
        <taxon>Candidatus Midichloriaceae</taxon>
        <taxon>Candidatus Jidaibacter</taxon>
    </lineage>
</organism>
<accession>A0A0C1QFF4</accession>
<dbReference type="InterPro" id="IPR007430">
    <property type="entry name" value="VirB8"/>
</dbReference>
<dbReference type="AlphaFoldDB" id="A0A0C1QFF4"/>
<keyword evidence="8" id="KW-1185">Reference proteome</keyword>
<name>A0A0C1QFF4_9RICK</name>
<dbReference type="GO" id="GO:0030255">
    <property type="term" value="P:protein secretion by the type IV secretion system"/>
    <property type="evidence" value="ECO:0007669"/>
    <property type="project" value="InterPro"/>
</dbReference>
<evidence type="ECO:0000259" key="6">
    <source>
        <dbReference type="Pfam" id="PF04335"/>
    </source>
</evidence>
<protein>
    <submittedName>
        <fullName evidence="7">Type IV secretion system protein VirB8</fullName>
    </submittedName>
</protein>
<dbReference type="InterPro" id="IPR026264">
    <property type="entry name" value="VirB8/PtlE"/>
</dbReference>
<proteinExistence type="predicted"/>